<organism evidence="6">
    <name type="scientific">marine metagenome</name>
    <dbReference type="NCBI Taxonomy" id="408172"/>
    <lineage>
        <taxon>unclassified sequences</taxon>
        <taxon>metagenomes</taxon>
        <taxon>ecological metagenomes</taxon>
    </lineage>
</organism>
<evidence type="ECO:0000256" key="1">
    <source>
        <dbReference type="ARBA" id="ARBA00005417"/>
    </source>
</evidence>
<keyword evidence="3" id="KW-0547">Nucleotide-binding</keyword>
<accession>A0A382F7A2</accession>
<dbReference type="AlphaFoldDB" id="A0A382F7A2"/>
<dbReference type="PROSITE" id="PS50893">
    <property type="entry name" value="ABC_TRANSPORTER_2"/>
    <property type="match status" value="1"/>
</dbReference>
<comment type="similarity">
    <text evidence="1">Belongs to the ABC transporter superfamily.</text>
</comment>
<dbReference type="InterPro" id="IPR050763">
    <property type="entry name" value="ABC_transporter_ATP-binding"/>
</dbReference>
<dbReference type="PANTHER" id="PTHR42711">
    <property type="entry name" value="ABC TRANSPORTER ATP-BINDING PROTEIN"/>
    <property type="match status" value="1"/>
</dbReference>
<dbReference type="SUPFAM" id="SSF52540">
    <property type="entry name" value="P-loop containing nucleoside triphosphate hydrolases"/>
    <property type="match status" value="1"/>
</dbReference>
<reference evidence="6" key="1">
    <citation type="submission" date="2018-05" db="EMBL/GenBank/DDBJ databases">
        <authorList>
            <person name="Lanie J.A."/>
            <person name="Ng W.-L."/>
            <person name="Kazmierczak K.M."/>
            <person name="Andrzejewski T.M."/>
            <person name="Davidsen T.M."/>
            <person name="Wayne K.J."/>
            <person name="Tettelin H."/>
            <person name="Glass J.I."/>
            <person name="Rusch D."/>
            <person name="Podicherti R."/>
            <person name="Tsui H.-C.T."/>
            <person name="Winkler M.E."/>
        </authorList>
    </citation>
    <scope>NUCLEOTIDE SEQUENCE</scope>
</reference>
<dbReference type="InterPro" id="IPR027417">
    <property type="entry name" value="P-loop_NTPase"/>
</dbReference>
<evidence type="ECO:0000259" key="5">
    <source>
        <dbReference type="PROSITE" id="PS50893"/>
    </source>
</evidence>
<feature type="non-terminal residue" evidence="6">
    <location>
        <position position="178"/>
    </location>
</feature>
<sequence length="178" mass="20302">METSLLELVGIGKRFGFHQVLRDIDLVLNDGEFVLVLGNNGAGKSTLLRILCLLMNPNAGEMLHRNIPLKEQRTAWLKQTGALSHESRFYSDLTARENLKIYGTLYGEHDLDFRVDEVLKQCDLIHAANLPVRAYSSGMNKKLMIGRLILLKPQFLILDEPFTGLDQKSLDWFKNYLK</sequence>
<keyword evidence="4" id="KW-0067">ATP-binding</keyword>
<evidence type="ECO:0000256" key="2">
    <source>
        <dbReference type="ARBA" id="ARBA00022448"/>
    </source>
</evidence>
<dbReference type="Pfam" id="PF00005">
    <property type="entry name" value="ABC_tran"/>
    <property type="match status" value="1"/>
</dbReference>
<protein>
    <recommendedName>
        <fullName evidence="5">ABC transporter domain-containing protein</fullName>
    </recommendedName>
</protein>
<keyword evidence="2" id="KW-0813">Transport</keyword>
<dbReference type="InterPro" id="IPR003439">
    <property type="entry name" value="ABC_transporter-like_ATP-bd"/>
</dbReference>
<dbReference type="GO" id="GO:0016887">
    <property type="term" value="F:ATP hydrolysis activity"/>
    <property type="evidence" value="ECO:0007669"/>
    <property type="project" value="InterPro"/>
</dbReference>
<gene>
    <name evidence="6" type="ORF">METZ01_LOCUS211058</name>
</gene>
<dbReference type="GO" id="GO:0005524">
    <property type="term" value="F:ATP binding"/>
    <property type="evidence" value="ECO:0007669"/>
    <property type="project" value="UniProtKB-KW"/>
</dbReference>
<evidence type="ECO:0000256" key="3">
    <source>
        <dbReference type="ARBA" id="ARBA00022741"/>
    </source>
</evidence>
<proteinExistence type="inferred from homology"/>
<name>A0A382F7A2_9ZZZZ</name>
<dbReference type="EMBL" id="UINC01048091">
    <property type="protein sequence ID" value="SVB58204.1"/>
    <property type="molecule type" value="Genomic_DNA"/>
</dbReference>
<dbReference type="PANTHER" id="PTHR42711:SF5">
    <property type="entry name" value="ABC TRANSPORTER ATP-BINDING PROTEIN NATA"/>
    <property type="match status" value="1"/>
</dbReference>
<feature type="domain" description="ABC transporter" evidence="5">
    <location>
        <begin position="6"/>
        <end position="178"/>
    </location>
</feature>
<evidence type="ECO:0000256" key="4">
    <source>
        <dbReference type="ARBA" id="ARBA00022840"/>
    </source>
</evidence>
<dbReference type="Gene3D" id="3.40.50.300">
    <property type="entry name" value="P-loop containing nucleotide triphosphate hydrolases"/>
    <property type="match status" value="1"/>
</dbReference>
<evidence type="ECO:0000313" key="6">
    <source>
        <dbReference type="EMBL" id="SVB58204.1"/>
    </source>
</evidence>